<dbReference type="AlphaFoldDB" id="A0A2M9C239"/>
<evidence type="ECO:0000313" key="2">
    <source>
        <dbReference type="EMBL" id="PJJ64501.1"/>
    </source>
</evidence>
<dbReference type="Proteomes" id="UP000228740">
    <property type="component" value="Unassembled WGS sequence"/>
</dbReference>
<protein>
    <submittedName>
        <fullName evidence="2">Uncharacterized protein</fullName>
    </submittedName>
</protein>
<accession>A0A2M9C239</accession>
<feature type="signal peptide" evidence="1">
    <location>
        <begin position="1"/>
        <end position="36"/>
    </location>
</feature>
<dbReference type="EMBL" id="PGFD01000002">
    <property type="protein sequence ID" value="PJJ64501.1"/>
    <property type="molecule type" value="Genomic_DNA"/>
</dbReference>
<gene>
    <name evidence="2" type="ORF">CLV73_2862</name>
</gene>
<reference evidence="2 3" key="1">
    <citation type="submission" date="2017-11" db="EMBL/GenBank/DDBJ databases">
        <title>Genomic Encyclopedia of Archaeal and Bacterial Type Strains, Phase II (KMG-II): From Individual Species to Whole Genera.</title>
        <authorList>
            <person name="Goeker M."/>
        </authorList>
    </citation>
    <scope>NUCLEOTIDE SEQUENCE [LARGE SCALE GENOMIC DNA]</scope>
    <source>
        <strain evidence="2 3">DSM 27617</strain>
    </source>
</reference>
<keyword evidence="3" id="KW-1185">Reference proteome</keyword>
<comment type="caution">
    <text evidence="2">The sequence shown here is derived from an EMBL/GenBank/DDBJ whole genome shotgun (WGS) entry which is preliminary data.</text>
</comment>
<feature type="chain" id="PRO_5014644022" evidence="1">
    <location>
        <begin position="37"/>
        <end position="199"/>
    </location>
</feature>
<organism evidence="2 3">
    <name type="scientific">Chryseobacterium geocarposphaerae</name>
    <dbReference type="NCBI Taxonomy" id="1416776"/>
    <lineage>
        <taxon>Bacteria</taxon>
        <taxon>Pseudomonadati</taxon>
        <taxon>Bacteroidota</taxon>
        <taxon>Flavobacteriia</taxon>
        <taxon>Flavobacteriales</taxon>
        <taxon>Weeksellaceae</taxon>
        <taxon>Chryseobacterium group</taxon>
        <taxon>Chryseobacterium</taxon>
    </lineage>
</organism>
<evidence type="ECO:0000256" key="1">
    <source>
        <dbReference type="SAM" id="SignalP"/>
    </source>
</evidence>
<keyword evidence="1" id="KW-0732">Signal</keyword>
<sequence length="199" mass="21705">MENTTRKSTKITNHKTKAMKKLILLAAFFSSFCISAQDLYIQNYTDTVIQFVVWRLNPSNIAGNCSPNLQSTSSGGLSTLTYAPVVNTVPAEAYYYGDINTSNTFNASYPLTPLIDAWTYDSNYSTPYTLPSNPVPTAYITGSQWGGIKLGVQDHFGNNIGGYYSLGHFCGSATPVTAFSGVIQGSYFQFGGADWVVLY</sequence>
<evidence type="ECO:0000313" key="3">
    <source>
        <dbReference type="Proteomes" id="UP000228740"/>
    </source>
</evidence>
<proteinExistence type="predicted"/>
<name>A0A2M9C239_9FLAO</name>